<protein>
    <submittedName>
        <fullName evidence="2">Uncharacterized protein</fullName>
    </submittedName>
</protein>
<sequence length="107" mass="11313">MRTAALLVGLLLAGATGCAAAPSIRVVVEGTGTTDQLTYTFPGEEERTLRNPDMPFERIGKRKGRVAIRLEGVHGELTCKIIVNGRQVRSSTSSTGAALTCDHSMAV</sequence>
<name>A0A1H0WGS4_9PSEU</name>
<dbReference type="EMBL" id="FNIX01000019">
    <property type="protein sequence ID" value="SDP89751.1"/>
    <property type="molecule type" value="Genomic_DNA"/>
</dbReference>
<keyword evidence="1" id="KW-0732">Signal</keyword>
<feature type="signal peptide" evidence="1">
    <location>
        <begin position="1"/>
        <end position="20"/>
    </location>
</feature>
<reference evidence="3" key="1">
    <citation type="submission" date="2016-10" db="EMBL/GenBank/DDBJ databases">
        <authorList>
            <person name="Varghese N."/>
            <person name="Submissions S."/>
        </authorList>
    </citation>
    <scope>NUCLEOTIDE SEQUENCE [LARGE SCALE GENOMIC DNA]</scope>
    <source>
        <strain evidence="3">CGMCC 4.6609</strain>
    </source>
</reference>
<organism evidence="2 3">
    <name type="scientific">Lentzea jiangxiensis</name>
    <dbReference type="NCBI Taxonomy" id="641025"/>
    <lineage>
        <taxon>Bacteria</taxon>
        <taxon>Bacillati</taxon>
        <taxon>Actinomycetota</taxon>
        <taxon>Actinomycetes</taxon>
        <taxon>Pseudonocardiales</taxon>
        <taxon>Pseudonocardiaceae</taxon>
        <taxon>Lentzea</taxon>
    </lineage>
</organism>
<evidence type="ECO:0000313" key="3">
    <source>
        <dbReference type="Proteomes" id="UP000199691"/>
    </source>
</evidence>
<feature type="chain" id="PRO_5011707689" evidence="1">
    <location>
        <begin position="21"/>
        <end position="107"/>
    </location>
</feature>
<dbReference type="Gene3D" id="2.60.40.2880">
    <property type="entry name" value="MmpS1-5, C-terminal soluble domain"/>
    <property type="match status" value="1"/>
</dbReference>
<dbReference type="AlphaFoldDB" id="A0A1H0WGS4"/>
<evidence type="ECO:0000313" key="2">
    <source>
        <dbReference type="EMBL" id="SDP89751.1"/>
    </source>
</evidence>
<evidence type="ECO:0000256" key="1">
    <source>
        <dbReference type="SAM" id="SignalP"/>
    </source>
</evidence>
<dbReference type="STRING" id="641025.SAMN05421507_11970"/>
<proteinExistence type="predicted"/>
<dbReference type="Proteomes" id="UP000199691">
    <property type="component" value="Unassembled WGS sequence"/>
</dbReference>
<accession>A0A1H0WGS4</accession>
<keyword evidence="3" id="KW-1185">Reference proteome</keyword>
<dbReference type="PROSITE" id="PS51257">
    <property type="entry name" value="PROKAR_LIPOPROTEIN"/>
    <property type="match status" value="1"/>
</dbReference>
<gene>
    <name evidence="2" type="ORF">SAMN05421507_11970</name>
</gene>
<dbReference type="InterPro" id="IPR038468">
    <property type="entry name" value="MmpS_C"/>
</dbReference>
<dbReference type="RefSeq" id="WP_143022928.1">
    <property type="nucleotide sequence ID" value="NZ_FNIX01000019.1"/>
</dbReference>
<dbReference type="OrthoDB" id="3696456at2"/>